<gene>
    <name evidence="8" type="ORF">HNQ39_003190</name>
</gene>
<dbReference type="Pfam" id="PF00962">
    <property type="entry name" value="A_deaminase"/>
    <property type="match status" value="1"/>
</dbReference>
<reference evidence="8 9" key="1">
    <citation type="submission" date="2020-08" db="EMBL/GenBank/DDBJ databases">
        <title>Genomic Encyclopedia of Type Strains, Phase IV (KMG-IV): sequencing the most valuable type-strain genomes for metagenomic binning, comparative biology and taxonomic classification.</title>
        <authorList>
            <person name="Goeker M."/>
        </authorList>
    </citation>
    <scope>NUCLEOTIDE SEQUENCE [LARGE SCALE GENOMIC DNA]</scope>
    <source>
        <strain evidence="8 9">DSM 23562</strain>
    </source>
</reference>
<name>A0A7W9SRB0_ARMRO</name>
<comment type="similarity">
    <text evidence="2">Belongs to the metallo-dependent hydrolases superfamily. Adenosine and AMP deaminases family.</text>
</comment>
<dbReference type="Gene3D" id="3.20.20.140">
    <property type="entry name" value="Metal-dependent hydrolases"/>
    <property type="match status" value="1"/>
</dbReference>
<dbReference type="GO" id="GO:0046872">
    <property type="term" value="F:metal ion binding"/>
    <property type="evidence" value="ECO:0007669"/>
    <property type="project" value="UniProtKB-KW"/>
</dbReference>
<keyword evidence="6" id="KW-0862">Zinc</keyword>
<comment type="cofactor">
    <cofactor evidence="1">
        <name>Zn(2+)</name>
        <dbReference type="ChEBI" id="CHEBI:29105"/>
    </cofactor>
</comment>
<accession>A0A7W9SRB0</accession>
<organism evidence="8 9">
    <name type="scientific">Armatimonas rosea</name>
    <dbReference type="NCBI Taxonomy" id="685828"/>
    <lineage>
        <taxon>Bacteria</taxon>
        <taxon>Bacillati</taxon>
        <taxon>Armatimonadota</taxon>
        <taxon>Armatimonadia</taxon>
        <taxon>Armatimonadales</taxon>
        <taxon>Armatimonadaceae</taxon>
        <taxon>Armatimonas</taxon>
    </lineage>
</organism>
<keyword evidence="4" id="KW-0479">Metal-binding</keyword>
<dbReference type="InterPro" id="IPR001365">
    <property type="entry name" value="A_deaminase_dom"/>
</dbReference>
<proteinExistence type="inferred from homology"/>
<dbReference type="GO" id="GO:0046103">
    <property type="term" value="P:inosine biosynthetic process"/>
    <property type="evidence" value="ECO:0007669"/>
    <property type="project" value="TreeGrafter"/>
</dbReference>
<dbReference type="GO" id="GO:0004000">
    <property type="term" value="F:adenosine deaminase activity"/>
    <property type="evidence" value="ECO:0007669"/>
    <property type="project" value="UniProtKB-ARBA"/>
</dbReference>
<sequence length="327" mass="36850">MNFPDLHRHLGGATHPRILWGWIEKHGRETKTAARLRERFPDYAAFSFFFNRPFHDLADYLTVHHLVEELQAEELTYFTHRAVRGAAVFEALDYLELRFNPYKRTPAGLPEAERLALMPEAAQQVIRAAQTEFPIQTAFILCMDRGFSPTLNRQIIALAEQLPDVVAVDLAGPYQPGGPTLDQWVELYAEAQARGLHTTAHMAESDPTDIHPTLFPYLERIGHGIQIALHRPELLPELAERGICLEVCPTTYLRTNTLPDLAELRPVFERCTIAGVPISIATDNPALHGEAGKLVNEYEKLVRAEAIHFNDILTHAAVGYQHAFKKG</sequence>
<dbReference type="GO" id="GO:0043103">
    <property type="term" value="P:hypoxanthine salvage"/>
    <property type="evidence" value="ECO:0007669"/>
    <property type="project" value="TreeGrafter"/>
</dbReference>
<evidence type="ECO:0000256" key="1">
    <source>
        <dbReference type="ARBA" id="ARBA00001947"/>
    </source>
</evidence>
<dbReference type="Proteomes" id="UP000520814">
    <property type="component" value="Unassembled WGS sequence"/>
</dbReference>
<dbReference type="GO" id="GO:0006154">
    <property type="term" value="P:adenosine catabolic process"/>
    <property type="evidence" value="ECO:0007669"/>
    <property type="project" value="TreeGrafter"/>
</dbReference>
<protein>
    <recommendedName>
        <fullName evidence="3">adenosine deaminase</fullName>
        <ecNumber evidence="3">3.5.4.4</ecNumber>
    </recommendedName>
</protein>
<keyword evidence="5 8" id="KW-0378">Hydrolase</keyword>
<feature type="domain" description="Adenosine deaminase" evidence="7">
    <location>
        <begin position="5"/>
        <end position="310"/>
    </location>
</feature>
<evidence type="ECO:0000259" key="7">
    <source>
        <dbReference type="Pfam" id="PF00962"/>
    </source>
</evidence>
<keyword evidence="9" id="KW-1185">Reference proteome</keyword>
<evidence type="ECO:0000256" key="4">
    <source>
        <dbReference type="ARBA" id="ARBA00022723"/>
    </source>
</evidence>
<comment type="caution">
    <text evidence="8">The sequence shown here is derived from an EMBL/GenBank/DDBJ whole genome shotgun (WGS) entry which is preliminary data.</text>
</comment>
<dbReference type="EMBL" id="JACHGW010000003">
    <property type="protein sequence ID" value="MBB6051380.1"/>
    <property type="molecule type" value="Genomic_DNA"/>
</dbReference>
<dbReference type="RefSeq" id="WP_184198223.1">
    <property type="nucleotide sequence ID" value="NZ_JACHGW010000003.1"/>
</dbReference>
<dbReference type="SUPFAM" id="SSF51556">
    <property type="entry name" value="Metallo-dependent hydrolases"/>
    <property type="match status" value="1"/>
</dbReference>
<evidence type="ECO:0000313" key="9">
    <source>
        <dbReference type="Proteomes" id="UP000520814"/>
    </source>
</evidence>
<dbReference type="InterPro" id="IPR032466">
    <property type="entry name" value="Metal_Hydrolase"/>
</dbReference>
<evidence type="ECO:0000256" key="2">
    <source>
        <dbReference type="ARBA" id="ARBA00006676"/>
    </source>
</evidence>
<dbReference type="PANTHER" id="PTHR11409:SF43">
    <property type="entry name" value="ADENOSINE DEAMINASE"/>
    <property type="match status" value="1"/>
</dbReference>
<evidence type="ECO:0000313" key="8">
    <source>
        <dbReference type="EMBL" id="MBB6051380.1"/>
    </source>
</evidence>
<dbReference type="GO" id="GO:0005829">
    <property type="term" value="C:cytosol"/>
    <property type="evidence" value="ECO:0007669"/>
    <property type="project" value="TreeGrafter"/>
</dbReference>
<dbReference type="InterPro" id="IPR006330">
    <property type="entry name" value="Ado/ade_deaminase"/>
</dbReference>
<dbReference type="EC" id="3.5.4.4" evidence="3"/>
<evidence type="ECO:0000256" key="3">
    <source>
        <dbReference type="ARBA" id="ARBA00012784"/>
    </source>
</evidence>
<evidence type="ECO:0000256" key="6">
    <source>
        <dbReference type="ARBA" id="ARBA00022833"/>
    </source>
</evidence>
<dbReference type="PANTHER" id="PTHR11409">
    <property type="entry name" value="ADENOSINE DEAMINASE"/>
    <property type="match status" value="1"/>
</dbReference>
<dbReference type="AlphaFoldDB" id="A0A7W9SRB0"/>
<evidence type="ECO:0000256" key="5">
    <source>
        <dbReference type="ARBA" id="ARBA00022801"/>
    </source>
</evidence>